<proteinExistence type="predicted"/>
<feature type="transmembrane region" description="Helical" evidence="1">
    <location>
        <begin position="84"/>
        <end position="105"/>
    </location>
</feature>
<gene>
    <name evidence="2" type="ORF">LN736_14815</name>
</gene>
<dbReference type="RefSeq" id="WP_229981848.1">
    <property type="nucleotide sequence ID" value="NZ_JAJJPB010000024.1"/>
</dbReference>
<evidence type="ECO:0000256" key="1">
    <source>
        <dbReference type="SAM" id="Phobius"/>
    </source>
</evidence>
<dbReference type="EMBL" id="JAJJPB010000024">
    <property type="protein sequence ID" value="MCC9296129.1"/>
    <property type="molecule type" value="Genomic_DNA"/>
</dbReference>
<keyword evidence="1" id="KW-0472">Membrane</keyword>
<dbReference type="InterPro" id="IPR046664">
    <property type="entry name" value="DUF6773"/>
</dbReference>
<reference evidence="2" key="1">
    <citation type="submission" date="2021-11" db="EMBL/GenBank/DDBJ databases">
        <authorList>
            <person name="Qingchun L."/>
            <person name="Dong Z."/>
            <person name="Zongwei Q."/>
            <person name="Jia Z."/>
            <person name="Duotao L."/>
        </authorList>
    </citation>
    <scope>NUCLEOTIDE SEQUENCE</scope>
    <source>
        <strain evidence="2">WLY-B-L2</strain>
    </source>
</reference>
<sequence>MKKNLIQDERITAQRHKIQSDACGILLIVLLMSILVQEYVFDAPFSQYAAEFACFFGASMYIVIRNIVSGNDLYGTKNSGKKLLVVNSLVTGITVTVIVGISNYIRYSEKFTGSLLFAALAITFACGTFTAFLGLSLVHILNKKRQKKISEKLDKEEDEI</sequence>
<dbReference type="Pfam" id="PF20563">
    <property type="entry name" value="DUF6773"/>
    <property type="match status" value="1"/>
</dbReference>
<accession>A0ABS8NAF4</accession>
<evidence type="ECO:0000313" key="3">
    <source>
        <dbReference type="Proteomes" id="UP001165422"/>
    </source>
</evidence>
<organism evidence="2 3">
    <name type="scientific">Clostridium aromativorans</name>
    <dbReference type="NCBI Taxonomy" id="2836848"/>
    <lineage>
        <taxon>Bacteria</taxon>
        <taxon>Bacillati</taxon>
        <taxon>Bacillota</taxon>
        <taxon>Clostridia</taxon>
        <taxon>Eubacteriales</taxon>
        <taxon>Clostridiaceae</taxon>
        <taxon>Clostridium</taxon>
    </lineage>
</organism>
<dbReference type="Proteomes" id="UP001165422">
    <property type="component" value="Unassembled WGS sequence"/>
</dbReference>
<evidence type="ECO:0008006" key="4">
    <source>
        <dbReference type="Google" id="ProtNLM"/>
    </source>
</evidence>
<keyword evidence="3" id="KW-1185">Reference proteome</keyword>
<feature type="transmembrane region" description="Helical" evidence="1">
    <location>
        <begin position="117"/>
        <end position="141"/>
    </location>
</feature>
<protein>
    <recommendedName>
        <fullName evidence="4">DUF2975 domain-containing protein</fullName>
    </recommendedName>
</protein>
<evidence type="ECO:0000313" key="2">
    <source>
        <dbReference type="EMBL" id="MCC9296129.1"/>
    </source>
</evidence>
<keyword evidence="1" id="KW-0812">Transmembrane</keyword>
<keyword evidence="1" id="KW-1133">Transmembrane helix</keyword>
<feature type="transmembrane region" description="Helical" evidence="1">
    <location>
        <begin position="45"/>
        <end position="64"/>
    </location>
</feature>
<name>A0ABS8NAF4_9CLOT</name>
<comment type="caution">
    <text evidence="2">The sequence shown here is derived from an EMBL/GenBank/DDBJ whole genome shotgun (WGS) entry which is preliminary data.</text>
</comment>
<feature type="transmembrane region" description="Helical" evidence="1">
    <location>
        <begin position="21"/>
        <end position="39"/>
    </location>
</feature>